<sequence length="165" mass="19998">MKKNKFMTFLKKYFYLFFCIGLFSLSICTIVMGRNYKLRNNDKNIEEFKEITDNLQKKKVDLVRNKQNFLRKNQNIYSILIGINLSKQFFLQKKYTQAIDVLKRILIITEEENLILYIKLNLVKIYVKKKDFSPALDIIRTVNNSEWNELFQQYKKFILLKKRSQ</sequence>
<organism evidence="3 4">
    <name type="scientific">Buchnera aphidicola</name>
    <name type="common">Cinara splendens</name>
    <dbReference type="NCBI Taxonomy" id="2518979"/>
    <lineage>
        <taxon>Bacteria</taxon>
        <taxon>Pseudomonadati</taxon>
        <taxon>Pseudomonadota</taxon>
        <taxon>Gammaproteobacteria</taxon>
        <taxon>Enterobacterales</taxon>
        <taxon>Erwiniaceae</taxon>
        <taxon>Buchnera</taxon>
    </lineage>
</organism>
<dbReference type="Proteomes" id="UP000294413">
    <property type="component" value="Chromosome 1"/>
</dbReference>
<evidence type="ECO:0000313" key="3">
    <source>
        <dbReference type="EMBL" id="VFP85145.1"/>
    </source>
</evidence>
<keyword evidence="1" id="KW-0175">Coiled coil</keyword>
<dbReference type="EMBL" id="LR217722">
    <property type="protein sequence ID" value="VFP85145.1"/>
    <property type="molecule type" value="Genomic_DNA"/>
</dbReference>
<dbReference type="OrthoDB" id="6553964at2"/>
<dbReference type="Pfam" id="PF09976">
    <property type="entry name" value="TPR_21"/>
    <property type="match status" value="1"/>
</dbReference>
<proteinExistence type="predicted"/>
<dbReference type="Gene3D" id="1.25.40.10">
    <property type="entry name" value="Tetratricopeptide repeat domain"/>
    <property type="match status" value="1"/>
</dbReference>
<reference evidence="3 4" key="1">
    <citation type="submission" date="2019-02" db="EMBL/GenBank/DDBJ databases">
        <authorList>
            <person name="Manzano-Marin A."/>
            <person name="Manzano-Marin A."/>
        </authorList>
    </citation>
    <scope>NUCLEOTIDE SEQUENCE [LARGE SCALE GENOMIC DNA]</scope>
    <source>
        <strain evidence="3 4">BuCisplendens</strain>
    </source>
</reference>
<name>A0A451DEX3_9GAMM</name>
<gene>
    <name evidence="3" type="primary">yfgM</name>
    <name evidence="3" type="ORF">BUCISPPA3004_411</name>
</gene>
<dbReference type="RefSeq" id="WP_154049064.1">
    <property type="nucleotide sequence ID" value="NZ_LR217722.1"/>
</dbReference>
<dbReference type="AlphaFoldDB" id="A0A451DEX3"/>
<feature type="domain" description="Ancillary SecYEG translocon subunit/Cell division coordinator CpoB TPR" evidence="2">
    <location>
        <begin position="34"/>
        <end position="160"/>
    </location>
</feature>
<accession>A0A451DEX3</accession>
<evidence type="ECO:0000256" key="1">
    <source>
        <dbReference type="SAM" id="Coils"/>
    </source>
</evidence>
<dbReference type="InterPro" id="IPR018704">
    <property type="entry name" value="SecYEG/CpoB_TPR"/>
</dbReference>
<feature type="coiled-coil region" evidence="1">
    <location>
        <begin position="38"/>
        <end position="65"/>
    </location>
</feature>
<dbReference type="InterPro" id="IPR011990">
    <property type="entry name" value="TPR-like_helical_dom_sf"/>
</dbReference>
<protein>
    <submittedName>
        <fullName evidence="3">UPF0070 protein YfgM</fullName>
    </submittedName>
</protein>
<evidence type="ECO:0000259" key="2">
    <source>
        <dbReference type="Pfam" id="PF09976"/>
    </source>
</evidence>
<evidence type="ECO:0000313" key="4">
    <source>
        <dbReference type="Proteomes" id="UP000294413"/>
    </source>
</evidence>